<dbReference type="SUPFAM" id="SSF46785">
    <property type="entry name" value="Winged helix' DNA-binding domain"/>
    <property type="match status" value="1"/>
</dbReference>
<reference evidence="3 4" key="1">
    <citation type="submission" date="2020-07" db="EMBL/GenBank/DDBJ databases">
        <title>MOT database genomes.</title>
        <authorList>
            <person name="Joseph S."/>
            <person name="Aduse-Opoku J."/>
            <person name="Hashim A."/>
            <person name="Wade W."/>
            <person name="Curtis M."/>
        </authorList>
    </citation>
    <scope>NUCLEOTIDE SEQUENCE [LARGE SCALE GENOMIC DNA]</scope>
    <source>
        <strain evidence="3 4">DSM 100099</strain>
    </source>
</reference>
<evidence type="ECO:0000256" key="1">
    <source>
        <dbReference type="ARBA" id="ARBA00006479"/>
    </source>
</evidence>
<organism evidence="3 4">
    <name type="scientific">Sanguibacter inulinus</name>
    <dbReference type="NCBI Taxonomy" id="60922"/>
    <lineage>
        <taxon>Bacteria</taxon>
        <taxon>Bacillati</taxon>
        <taxon>Actinomycetota</taxon>
        <taxon>Actinomycetes</taxon>
        <taxon>Micrococcales</taxon>
        <taxon>Sanguibacteraceae</taxon>
        <taxon>Sanguibacter</taxon>
    </lineage>
</organism>
<evidence type="ECO:0000313" key="4">
    <source>
        <dbReference type="Proteomes" id="UP000561011"/>
    </source>
</evidence>
<dbReference type="SUPFAM" id="SSF53067">
    <property type="entry name" value="Actin-like ATPase domain"/>
    <property type="match status" value="1"/>
</dbReference>
<dbReference type="PROSITE" id="PS01125">
    <property type="entry name" value="ROK"/>
    <property type="match status" value="1"/>
</dbReference>
<dbReference type="InterPro" id="IPR043129">
    <property type="entry name" value="ATPase_NBD"/>
</dbReference>
<comment type="caution">
    <text evidence="3">The sequence shown here is derived from an EMBL/GenBank/DDBJ whole genome shotgun (WGS) entry which is preliminary data.</text>
</comment>
<dbReference type="InterPro" id="IPR036390">
    <property type="entry name" value="WH_DNA-bd_sf"/>
</dbReference>
<protein>
    <submittedName>
        <fullName evidence="3">ROK family transcriptional regulator</fullName>
    </submittedName>
</protein>
<keyword evidence="4" id="KW-1185">Reference proteome</keyword>
<dbReference type="RefSeq" id="WP_179913390.1">
    <property type="nucleotide sequence ID" value="NZ_JACBYE010000021.1"/>
</dbReference>
<dbReference type="InterPro" id="IPR000600">
    <property type="entry name" value="ROK"/>
</dbReference>
<feature type="region of interest" description="Disordered" evidence="2">
    <location>
        <begin position="423"/>
        <end position="442"/>
    </location>
</feature>
<dbReference type="Gene3D" id="1.10.10.10">
    <property type="entry name" value="Winged helix-like DNA-binding domain superfamily/Winged helix DNA-binding domain"/>
    <property type="match status" value="1"/>
</dbReference>
<dbReference type="InterPro" id="IPR036388">
    <property type="entry name" value="WH-like_DNA-bd_sf"/>
</dbReference>
<proteinExistence type="inferred from homology"/>
<dbReference type="EMBL" id="JACBYE010000021">
    <property type="protein sequence ID" value="NYS93842.1"/>
    <property type="molecule type" value="Genomic_DNA"/>
</dbReference>
<dbReference type="PANTHER" id="PTHR18964:SF173">
    <property type="entry name" value="GLUCOKINASE"/>
    <property type="match status" value="1"/>
</dbReference>
<sequence>MVQAQRGGTASTSAVVDAIRAAGTISRVGLTSVTGLTGATVSTVVRRLIDDGLVVEIGRAESTGGKPRVLLELEPTARYAAGVHLDHASITCTVTDLTGTPVAISTRPGPGTEHPAAVLEAVAAEVDRLVDEAGVDRERLLGVGVVAPGPLTSSGGMHRTPPSMRPWTDYPITLELGRLTGLPVLLENDATASAVGEYWSGGTDSEGSFAVLYMGTGLGAGLVLDGVAYRGSSGNAGEIGHTTLDLDGPLCWCGTRGCVEALAGPAAVVAEVRTSPGLARQLGIAQADGAPSGELGAPADAGRTDDPATVDDSVVTAFAAVAAAASAGHPEARRILDRSARYVAAAALNTVNLLDVRMLVLSGASLAAAGDVYLPVVRDLLSAALFARGDHPVDVRLSRTAASAPAVGGAALVLQSHLVPTLAPPAQPRPSAPLSEISTLST</sequence>
<dbReference type="Gene3D" id="3.30.420.40">
    <property type="match status" value="2"/>
</dbReference>
<evidence type="ECO:0000313" key="3">
    <source>
        <dbReference type="EMBL" id="NYS93842.1"/>
    </source>
</evidence>
<dbReference type="PANTHER" id="PTHR18964">
    <property type="entry name" value="ROK (REPRESSOR, ORF, KINASE) FAMILY"/>
    <property type="match status" value="1"/>
</dbReference>
<dbReference type="Pfam" id="PF00480">
    <property type="entry name" value="ROK"/>
    <property type="match status" value="1"/>
</dbReference>
<accession>A0A853EW06</accession>
<dbReference type="Proteomes" id="UP000561011">
    <property type="component" value="Unassembled WGS sequence"/>
</dbReference>
<evidence type="ECO:0000256" key="2">
    <source>
        <dbReference type="SAM" id="MobiDB-lite"/>
    </source>
</evidence>
<gene>
    <name evidence="3" type="ORF">HZZ10_09950</name>
</gene>
<comment type="similarity">
    <text evidence="1">Belongs to the ROK (NagC/XylR) family.</text>
</comment>
<name>A0A853EW06_9MICO</name>
<dbReference type="InterPro" id="IPR049874">
    <property type="entry name" value="ROK_cs"/>
</dbReference>
<dbReference type="AlphaFoldDB" id="A0A853EW06"/>